<accession>A0ABT1UM91</accession>
<keyword evidence="3" id="KW-0472">Membrane</keyword>
<name>A0ABT1UM91_9GAMM</name>
<feature type="region of interest" description="Disordered" evidence="2">
    <location>
        <begin position="126"/>
        <end position="161"/>
    </location>
</feature>
<sequence length="241" mass="26307">MKLPPLSNREQLLSALAISFIVIGAYVWLRWVPANREIGQLQQAAEATDKRSKTATIPDEPDEDIERLKSQLAEQEQAFSTLKQQSESIEQRLAPNDTQFLVVKISNVASDAQIRVRANEVYQAANPTAEATPAAAAPAAGKKNRKNKAPAAPTAPAAAKEATIPPLSAGWIARMSPGSLLERPLRRLELEGSYKSLNDFILTLDRLPFKVAVLRLSVKRMPVLSLPGYPQTLLAEVILAL</sequence>
<feature type="transmembrane region" description="Helical" evidence="3">
    <location>
        <begin position="12"/>
        <end position="31"/>
    </location>
</feature>
<comment type="caution">
    <text evidence="4">The sequence shown here is derived from an EMBL/GenBank/DDBJ whole genome shotgun (WGS) entry which is preliminary data.</text>
</comment>
<reference evidence="4 5" key="1">
    <citation type="submission" date="2022-07" db="EMBL/GenBank/DDBJ databases">
        <title>Methylomonas rivi sp. nov., Methylomonas rosea sp. nov., Methylomonas aureus sp. nov. and Methylomonas subterranea sp. nov., four novel methanotrophs isolated from a freshwater creek and the deep terrestrial subsurface.</title>
        <authorList>
            <person name="Abin C."/>
            <person name="Sankaranarayanan K."/>
            <person name="Garner C."/>
            <person name="Sindelar R."/>
            <person name="Kotary K."/>
            <person name="Garner R."/>
            <person name="Barclay S."/>
            <person name="Lawson P."/>
            <person name="Krumholz L."/>
        </authorList>
    </citation>
    <scope>NUCLEOTIDE SEQUENCE [LARGE SCALE GENOMIC DNA]</scope>
    <source>
        <strain evidence="4 5">SURF-1</strain>
    </source>
</reference>
<keyword evidence="5" id="KW-1185">Reference proteome</keyword>
<evidence type="ECO:0000256" key="3">
    <source>
        <dbReference type="SAM" id="Phobius"/>
    </source>
</evidence>
<dbReference type="Proteomes" id="UP001524569">
    <property type="component" value="Unassembled WGS sequence"/>
</dbReference>
<protein>
    <submittedName>
        <fullName evidence="4">Uncharacterized protein</fullName>
    </submittedName>
</protein>
<keyword evidence="3" id="KW-1133">Transmembrane helix</keyword>
<feature type="coiled-coil region" evidence="1">
    <location>
        <begin position="65"/>
        <end position="92"/>
    </location>
</feature>
<keyword evidence="1" id="KW-0175">Coiled coil</keyword>
<feature type="compositionally biased region" description="Low complexity" evidence="2">
    <location>
        <begin position="126"/>
        <end position="141"/>
    </location>
</feature>
<proteinExistence type="predicted"/>
<gene>
    <name evidence="4" type="ORF">NP603_19730</name>
</gene>
<evidence type="ECO:0000256" key="1">
    <source>
        <dbReference type="SAM" id="Coils"/>
    </source>
</evidence>
<evidence type="ECO:0000313" key="5">
    <source>
        <dbReference type="Proteomes" id="UP001524569"/>
    </source>
</evidence>
<evidence type="ECO:0000256" key="2">
    <source>
        <dbReference type="SAM" id="MobiDB-lite"/>
    </source>
</evidence>
<feature type="compositionally biased region" description="Low complexity" evidence="2">
    <location>
        <begin position="149"/>
        <end position="161"/>
    </location>
</feature>
<evidence type="ECO:0000313" key="4">
    <source>
        <dbReference type="EMBL" id="MCQ8183352.1"/>
    </source>
</evidence>
<organism evidence="4 5">
    <name type="scientific">Methylomonas aurea</name>
    <dbReference type="NCBI Taxonomy" id="2952224"/>
    <lineage>
        <taxon>Bacteria</taxon>
        <taxon>Pseudomonadati</taxon>
        <taxon>Pseudomonadota</taxon>
        <taxon>Gammaproteobacteria</taxon>
        <taxon>Methylococcales</taxon>
        <taxon>Methylococcaceae</taxon>
        <taxon>Methylomonas</taxon>
    </lineage>
</organism>
<dbReference type="RefSeq" id="WP_256612567.1">
    <property type="nucleotide sequence ID" value="NZ_JANIBM010000045.1"/>
</dbReference>
<keyword evidence="3" id="KW-0812">Transmembrane</keyword>
<dbReference type="EMBL" id="JANIBM010000045">
    <property type="protein sequence ID" value="MCQ8183352.1"/>
    <property type="molecule type" value="Genomic_DNA"/>
</dbReference>